<keyword evidence="5" id="KW-1185">Reference proteome</keyword>
<accession>A0ABR2VH64</accession>
<dbReference type="InterPro" id="IPR004507">
    <property type="entry name" value="UbiX-like"/>
</dbReference>
<feature type="region of interest" description="Disordered" evidence="2">
    <location>
        <begin position="1"/>
        <end position="45"/>
    </location>
</feature>
<feature type="compositionally biased region" description="Polar residues" evidence="2">
    <location>
        <begin position="11"/>
        <end position="38"/>
    </location>
</feature>
<evidence type="ECO:0000256" key="2">
    <source>
        <dbReference type="SAM" id="MobiDB-lite"/>
    </source>
</evidence>
<dbReference type="Pfam" id="PF04082">
    <property type="entry name" value="Fungal_trans"/>
    <property type="match status" value="1"/>
</dbReference>
<feature type="domain" description="Xylanolytic transcriptional activator regulatory" evidence="3">
    <location>
        <begin position="211"/>
        <end position="284"/>
    </location>
</feature>
<name>A0ABR2VH64_9PEZI</name>
<sequence>MSFGTIAPASVGQSQPAVNPTVADGTTPTLLGNSSAVPTPSGDEHARRNAYEDGILLLLGLGGDKDALNLVPHVDSEVIYNSLPSNQDMVSLFEIYQLRYHPFHTVTYDIDGIQRKLCTLINTRRQSVASRASSGQVDLRWVCLLHAIFAAGAQSSDLPLERRLSLSQRHTQQAFDLLRTYKFLANPFKEALQTLLLLSYVLQNDMKPQAAWVLQGSTVRLALCLGIHKQTSQSRNLSIPPNEAKQLRLAIVWQDTLVSLMFDRPPASHDFNFREDLPALHHNAVSGTMTYCQGINWISHLGLRYLPCHSSTTFSTSEGPTLVWQDLKLIEANALPHLKDVQACNTIQEIQEYHSFKLHRNFFAVRVCRHLVSQTHATGLSPETHSFTALKVHQALRHSAQAYIDLRSISTYARRSWAFIHNGLASVLLLSLLPETRCTPETRRLQDEIMRGMSQSDVSSDADGSSMPINYLSVTLRKALKALENLRRLADQETSASAQGQTAVPPSDLRQPLERTGNEINTEETMVNDIGGAAQNTDVWASSGWNVPIDFGISPLQTYDYIMSDEYGLSESLQLPFL</sequence>
<dbReference type="CDD" id="cd12148">
    <property type="entry name" value="fungal_TF_MHR"/>
    <property type="match status" value="1"/>
</dbReference>
<evidence type="ECO:0000256" key="1">
    <source>
        <dbReference type="ARBA" id="ARBA00023242"/>
    </source>
</evidence>
<dbReference type="PANTHER" id="PTHR43374">
    <property type="entry name" value="FLAVIN PRENYLTRANSFERASE"/>
    <property type="match status" value="1"/>
</dbReference>
<proteinExistence type="predicted"/>
<dbReference type="EMBL" id="JARVKF010000009">
    <property type="protein sequence ID" value="KAK9425953.1"/>
    <property type="molecule type" value="Genomic_DNA"/>
</dbReference>
<gene>
    <name evidence="4" type="ORF">SUNI508_12754</name>
</gene>
<organism evidence="4 5">
    <name type="scientific">Seiridium unicorne</name>
    <dbReference type="NCBI Taxonomy" id="138068"/>
    <lineage>
        <taxon>Eukaryota</taxon>
        <taxon>Fungi</taxon>
        <taxon>Dikarya</taxon>
        <taxon>Ascomycota</taxon>
        <taxon>Pezizomycotina</taxon>
        <taxon>Sordariomycetes</taxon>
        <taxon>Xylariomycetidae</taxon>
        <taxon>Amphisphaeriales</taxon>
        <taxon>Sporocadaceae</taxon>
        <taxon>Seiridium</taxon>
    </lineage>
</organism>
<reference evidence="4 5" key="1">
    <citation type="journal article" date="2024" name="J. Plant Pathol.">
        <title>Sequence and assembly of the genome of Seiridium unicorne, isolate CBS 538.82, causal agent of cypress canker disease.</title>
        <authorList>
            <person name="Scali E."/>
            <person name="Rocca G.D."/>
            <person name="Danti R."/>
            <person name="Garbelotto M."/>
            <person name="Barberini S."/>
            <person name="Baroncelli R."/>
            <person name="Emiliani G."/>
        </authorList>
    </citation>
    <scope>NUCLEOTIDE SEQUENCE [LARGE SCALE GENOMIC DNA]</scope>
    <source>
        <strain evidence="4 5">BM-138-508</strain>
    </source>
</reference>
<dbReference type="PANTHER" id="PTHR43374:SF1">
    <property type="entry name" value="FLAVIN PRENYLTRANSFERASE PAD1, MITOCHONDRIAL"/>
    <property type="match status" value="1"/>
</dbReference>
<dbReference type="InterPro" id="IPR007219">
    <property type="entry name" value="XnlR_reg_dom"/>
</dbReference>
<dbReference type="SMART" id="SM00906">
    <property type="entry name" value="Fungal_trans"/>
    <property type="match status" value="1"/>
</dbReference>
<evidence type="ECO:0000313" key="4">
    <source>
        <dbReference type="EMBL" id="KAK9425953.1"/>
    </source>
</evidence>
<feature type="region of interest" description="Disordered" evidence="2">
    <location>
        <begin position="491"/>
        <end position="513"/>
    </location>
</feature>
<evidence type="ECO:0000259" key="3">
    <source>
        <dbReference type="SMART" id="SM00906"/>
    </source>
</evidence>
<evidence type="ECO:0000313" key="5">
    <source>
        <dbReference type="Proteomes" id="UP001408356"/>
    </source>
</evidence>
<keyword evidence="1" id="KW-0539">Nucleus</keyword>
<comment type="caution">
    <text evidence="4">The sequence shown here is derived from an EMBL/GenBank/DDBJ whole genome shotgun (WGS) entry which is preliminary data.</text>
</comment>
<dbReference type="Proteomes" id="UP001408356">
    <property type="component" value="Unassembled WGS sequence"/>
</dbReference>
<protein>
    <recommendedName>
        <fullName evidence="3">Xylanolytic transcriptional activator regulatory domain-containing protein</fullName>
    </recommendedName>
</protein>
<feature type="compositionally biased region" description="Polar residues" evidence="2">
    <location>
        <begin position="492"/>
        <end position="504"/>
    </location>
</feature>